<evidence type="ECO:0000259" key="6">
    <source>
        <dbReference type="Pfam" id="PF19289"/>
    </source>
</evidence>
<dbReference type="Pfam" id="PF19289">
    <property type="entry name" value="PmbA_TldD_3rd"/>
    <property type="match status" value="1"/>
</dbReference>
<dbReference type="PANTHER" id="PTHR30624">
    <property type="entry name" value="UNCHARACTERIZED PROTEIN TLDD AND PMBA"/>
    <property type="match status" value="1"/>
</dbReference>
<dbReference type="GO" id="GO:0005829">
    <property type="term" value="C:cytosol"/>
    <property type="evidence" value="ECO:0007669"/>
    <property type="project" value="TreeGrafter"/>
</dbReference>
<gene>
    <name evidence="7" type="primary">tldD_2</name>
    <name evidence="7" type="ORF">ERS852471_02111</name>
</gene>
<dbReference type="PANTHER" id="PTHR30624:SF0">
    <property type="entry name" value="METALLOPROTEASE SLR0863"/>
    <property type="match status" value="1"/>
</dbReference>
<evidence type="ECO:0000259" key="5">
    <source>
        <dbReference type="Pfam" id="PF01523"/>
    </source>
</evidence>
<name>A0A174HFB8_9CLOT</name>
<evidence type="ECO:0000256" key="4">
    <source>
        <dbReference type="ARBA" id="ARBA00023049"/>
    </source>
</evidence>
<dbReference type="Proteomes" id="UP000095594">
    <property type="component" value="Unassembled WGS sequence"/>
</dbReference>
<keyword evidence="4" id="KW-0482">Metalloprotease</keyword>
<dbReference type="InterPro" id="IPR035068">
    <property type="entry name" value="TldD/PmbA_N"/>
</dbReference>
<evidence type="ECO:0000256" key="2">
    <source>
        <dbReference type="ARBA" id="ARBA00022670"/>
    </source>
</evidence>
<dbReference type="InterPro" id="IPR051463">
    <property type="entry name" value="Peptidase_U62_metallo"/>
</dbReference>
<dbReference type="OrthoDB" id="9803213at2"/>
<organism evidence="7 8">
    <name type="scientific">Clostridium disporicum</name>
    <dbReference type="NCBI Taxonomy" id="84024"/>
    <lineage>
        <taxon>Bacteria</taxon>
        <taxon>Bacillati</taxon>
        <taxon>Bacillota</taxon>
        <taxon>Clostridia</taxon>
        <taxon>Eubacteriales</taxon>
        <taxon>Clostridiaceae</taxon>
        <taxon>Clostridium</taxon>
    </lineage>
</organism>
<dbReference type="GO" id="GO:0008237">
    <property type="term" value="F:metallopeptidase activity"/>
    <property type="evidence" value="ECO:0007669"/>
    <property type="project" value="UniProtKB-KW"/>
</dbReference>
<protein>
    <submittedName>
        <fullName evidence="7">Putative Zn-dependent protease-like protein</fullName>
    </submittedName>
</protein>
<proteinExistence type="inferred from homology"/>
<dbReference type="Gene3D" id="3.30.2290.10">
    <property type="entry name" value="PmbA/TldD superfamily"/>
    <property type="match status" value="1"/>
</dbReference>
<evidence type="ECO:0000313" key="8">
    <source>
        <dbReference type="Proteomes" id="UP000095594"/>
    </source>
</evidence>
<evidence type="ECO:0000256" key="3">
    <source>
        <dbReference type="ARBA" id="ARBA00022801"/>
    </source>
</evidence>
<keyword evidence="3" id="KW-0378">Hydrolase</keyword>
<dbReference type="SUPFAM" id="SSF111283">
    <property type="entry name" value="Putative modulator of DNA gyrase, PmbA/TldD"/>
    <property type="match status" value="1"/>
</dbReference>
<dbReference type="AlphaFoldDB" id="A0A174HFB8"/>
<evidence type="ECO:0000256" key="1">
    <source>
        <dbReference type="ARBA" id="ARBA00005836"/>
    </source>
</evidence>
<keyword evidence="2 7" id="KW-0645">Protease</keyword>
<reference evidence="7 8" key="1">
    <citation type="submission" date="2015-09" db="EMBL/GenBank/DDBJ databases">
        <authorList>
            <consortium name="Pathogen Informatics"/>
        </authorList>
    </citation>
    <scope>NUCLEOTIDE SEQUENCE [LARGE SCALE GENOMIC DNA]</scope>
    <source>
        <strain evidence="7 8">2789STDY5834856</strain>
    </source>
</reference>
<dbReference type="EMBL" id="CYZX01000014">
    <property type="protein sequence ID" value="CUO71595.1"/>
    <property type="molecule type" value="Genomic_DNA"/>
</dbReference>
<dbReference type="InterPro" id="IPR045569">
    <property type="entry name" value="Metalloprtase-TldD/E_C"/>
</dbReference>
<feature type="domain" description="Metalloprotease TldD/E N-terminal" evidence="5">
    <location>
        <begin position="11"/>
        <end position="72"/>
    </location>
</feature>
<dbReference type="Pfam" id="PF01523">
    <property type="entry name" value="PmbA_TldD_1st"/>
    <property type="match status" value="1"/>
</dbReference>
<dbReference type="InterPro" id="IPR036059">
    <property type="entry name" value="TldD/PmbA_sf"/>
</dbReference>
<accession>A0A174HFB8</accession>
<sequence length="445" mass="50249">MYRFPEELYTDIRIETVKTNSITYENNELKQNKLKVEKGAFIRIFDGERWYYSSTTNIEEIQKEIDELSKLAKRNENIYDNPVVKRIEVNKGNDIKYKNNNIIEVSNDEKIKLLESYLPINNEFPEILNSRLLYKDTYTIKEIISSKGTDVTFDIQNAYIANRYQLSIDGMTQNGGETIYEDDFNKLFNKQDLFREEIIKNLEYAKNAVPVKKGVYTCILSPVVAGVFAHESFGHKSESDFMIGDEKMMEEWSIGTKVGSEILNIIDCGNIEGSGYVPYDDEGTKAKENYLIKDGILNGRLHSAYTAGALNEDVTGNSRAINFEYEPIVRMTTTYIGAGNLTKEELFNGVKEGIYIDSFIHGSGMSTFTIAPSRAYMIRDGKISEPVKVSVITGNVMSTLNEIDGLSNEVEIKSLGTGGCGKMEQWPLSVGLGGPYVRVNKINVE</sequence>
<comment type="similarity">
    <text evidence="1">Belongs to the peptidase U62 family.</text>
</comment>
<feature type="domain" description="Metalloprotease TldD/E C-terminal" evidence="6">
    <location>
        <begin position="214"/>
        <end position="444"/>
    </location>
</feature>
<dbReference type="RefSeq" id="WP_055266373.1">
    <property type="nucleotide sequence ID" value="NZ_CABIXQ010000014.1"/>
</dbReference>
<dbReference type="InterPro" id="IPR002510">
    <property type="entry name" value="Metalloprtase-TldD/E_N"/>
</dbReference>
<evidence type="ECO:0000313" key="7">
    <source>
        <dbReference type="EMBL" id="CUO71595.1"/>
    </source>
</evidence>
<dbReference type="GO" id="GO:0006508">
    <property type="term" value="P:proteolysis"/>
    <property type="evidence" value="ECO:0007669"/>
    <property type="project" value="UniProtKB-KW"/>
</dbReference>